<protein>
    <submittedName>
        <fullName evidence="2">Sulfatase atsG</fullName>
    </submittedName>
</protein>
<dbReference type="EMBL" id="CP012040">
    <property type="protein sequence ID" value="AKP53962.1"/>
    <property type="molecule type" value="Genomic_DNA"/>
</dbReference>
<dbReference type="Proteomes" id="UP000036520">
    <property type="component" value="Chromosome"/>
</dbReference>
<accession>A0A0H4Q003</accession>
<dbReference type="STRING" id="320787.CA2015_4628"/>
<feature type="domain" description="Sulfatase N-terminal" evidence="1">
    <location>
        <begin position="36"/>
        <end position="315"/>
    </location>
</feature>
<gene>
    <name evidence="2" type="ORF">CA2015_4628</name>
</gene>
<dbReference type="AlphaFoldDB" id="A0A0H4Q003"/>
<dbReference type="PANTHER" id="PTHR43751:SF1">
    <property type="entry name" value="SULFATASE ATSG-RELATED"/>
    <property type="match status" value="1"/>
</dbReference>
<reference evidence="2 3" key="1">
    <citation type="submission" date="2015-07" db="EMBL/GenBank/DDBJ databases">
        <authorList>
            <person name="Kim K.M."/>
        </authorList>
    </citation>
    <scope>NUCLEOTIDE SEQUENCE [LARGE SCALE GENOMIC DNA]</scope>
    <source>
        <strain evidence="2 3">KCTC 12363</strain>
    </source>
</reference>
<dbReference type="Pfam" id="PF13646">
    <property type="entry name" value="HEAT_2"/>
    <property type="match status" value="1"/>
</dbReference>
<dbReference type="PANTHER" id="PTHR43751">
    <property type="entry name" value="SULFATASE"/>
    <property type="match status" value="1"/>
</dbReference>
<evidence type="ECO:0000313" key="2">
    <source>
        <dbReference type="EMBL" id="AKP53962.1"/>
    </source>
</evidence>
<dbReference type="PATRIC" id="fig|320787.5.peg.5067"/>
<dbReference type="InterPro" id="IPR052701">
    <property type="entry name" value="GAG_Ulvan_Degrading_Sulfatases"/>
</dbReference>
<dbReference type="InterPro" id="IPR016024">
    <property type="entry name" value="ARM-type_fold"/>
</dbReference>
<evidence type="ECO:0000259" key="1">
    <source>
        <dbReference type="Pfam" id="PF00884"/>
    </source>
</evidence>
<dbReference type="KEGG" id="camu:CA2015_4628"/>
<dbReference type="InterPro" id="IPR000917">
    <property type="entry name" value="Sulfatase_N"/>
</dbReference>
<name>A0A0H4Q003_9BACT</name>
<organism evidence="2 3">
    <name type="scientific">Cyclobacterium amurskyense</name>
    <dbReference type="NCBI Taxonomy" id="320787"/>
    <lineage>
        <taxon>Bacteria</taxon>
        <taxon>Pseudomonadati</taxon>
        <taxon>Bacteroidota</taxon>
        <taxon>Cytophagia</taxon>
        <taxon>Cytophagales</taxon>
        <taxon>Cyclobacteriaceae</taxon>
        <taxon>Cyclobacterium</taxon>
    </lineage>
</organism>
<dbReference type="OrthoDB" id="9789742at2"/>
<keyword evidence="3" id="KW-1185">Reference proteome</keyword>
<evidence type="ECO:0000313" key="3">
    <source>
        <dbReference type="Proteomes" id="UP000036520"/>
    </source>
</evidence>
<dbReference type="Gene3D" id="1.25.10.10">
    <property type="entry name" value="Leucine-rich Repeat Variant"/>
    <property type="match status" value="1"/>
</dbReference>
<dbReference type="PROSITE" id="PS51257">
    <property type="entry name" value="PROKAR_LIPOPROTEIN"/>
    <property type="match status" value="1"/>
</dbReference>
<dbReference type="InterPro" id="IPR017850">
    <property type="entry name" value="Alkaline_phosphatase_core_sf"/>
</dbReference>
<dbReference type="CDD" id="cd16027">
    <property type="entry name" value="SGSH"/>
    <property type="match status" value="1"/>
</dbReference>
<dbReference type="SUPFAM" id="SSF53649">
    <property type="entry name" value="Alkaline phosphatase-like"/>
    <property type="match status" value="1"/>
</dbReference>
<proteinExistence type="predicted"/>
<dbReference type="SUPFAM" id="SSF48371">
    <property type="entry name" value="ARM repeat"/>
    <property type="match status" value="1"/>
</dbReference>
<sequence length="628" mass="71473">MRSQIKNIGYIALIFGCGLSLVLPCKGQTPKKLQTNILWITTEDISPNLGCYGDEFARTPFLDQLAKDGVMYTNAIASAPVCAPARSSIATGMHQSSIGSQHMRSKGKFPEAFKYYPEYLREAGYYCTNNSKEDYNLVYDAAKIWDESGKKAHWRNRKNKDQPFFAVFNFTGTHESATNLKEKHQGVVKDIHQDQLIKSGEVRLPPYFPNTPIVNELWARYYNNITALDNYVSDIVVQLKEDGLAENTIIMFYSDHGAGVPMHKRWLYDTGLKVPLIVYAPEAYSHLVPQSAGNKEDELVSFVDLAPTALNLAGIPKPENMQGRAFLGNHLSPEREYVYASRDRMDERYDMQRAVRDKEFKYIRYYEFTKPFVQYMNTPEKGEIMQEIRRAYSEGNLPEAGVKLMAENKPVEELFDLINDPLELNNLAQDPEYSKKLKEMRKAHLAWSTRVGDTGLIPEPILRDWEESNGKPIFSIWRDNSIPVDEIQKTALSNDVELFTNNLTHNNEVVRYWAATGIGNYSVKGNPQLHSQLTALLEDEFPSVQIAAARGLCKLGYEEIGLPTLTQSLKSSDEWVRLNAALVLDEIGEKSRTIQDKLQEVMKDNNKYVVRVVNHTLNELNGRNNIVE</sequence>
<dbReference type="Gene3D" id="3.40.720.10">
    <property type="entry name" value="Alkaline Phosphatase, subunit A"/>
    <property type="match status" value="1"/>
</dbReference>
<dbReference type="InterPro" id="IPR011989">
    <property type="entry name" value="ARM-like"/>
</dbReference>
<dbReference type="Pfam" id="PF00884">
    <property type="entry name" value="Sulfatase"/>
    <property type="match status" value="1"/>
</dbReference>